<evidence type="ECO:0000256" key="2">
    <source>
        <dbReference type="ARBA" id="ARBA00022827"/>
    </source>
</evidence>
<dbReference type="GO" id="GO:0071949">
    <property type="term" value="F:FAD binding"/>
    <property type="evidence" value="ECO:0007669"/>
    <property type="project" value="InterPro"/>
</dbReference>
<evidence type="ECO:0000313" key="6">
    <source>
        <dbReference type="Proteomes" id="UP000287447"/>
    </source>
</evidence>
<dbReference type="InterPro" id="IPR016169">
    <property type="entry name" value="FAD-bd_PCMH_sub2"/>
</dbReference>
<dbReference type="Proteomes" id="UP000287447">
    <property type="component" value="Unassembled WGS sequence"/>
</dbReference>
<evidence type="ECO:0000313" key="5">
    <source>
        <dbReference type="EMBL" id="RVU35113.1"/>
    </source>
</evidence>
<name>A0A3S2VP01_9PROT</name>
<dbReference type="Pfam" id="PF00941">
    <property type="entry name" value="FAD_binding_5"/>
    <property type="match status" value="1"/>
</dbReference>
<dbReference type="InterPro" id="IPR051312">
    <property type="entry name" value="Diverse_Substr_Oxidored"/>
</dbReference>
<dbReference type="RefSeq" id="WP_127767434.1">
    <property type="nucleotide sequence ID" value="NZ_SADE01000003.1"/>
</dbReference>
<dbReference type="GO" id="GO:0016491">
    <property type="term" value="F:oxidoreductase activity"/>
    <property type="evidence" value="ECO:0007669"/>
    <property type="project" value="UniProtKB-KW"/>
</dbReference>
<dbReference type="EMBL" id="SADE01000003">
    <property type="protein sequence ID" value="RVU35113.1"/>
    <property type="molecule type" value="Genomic_DNA"/>
</dbReference>
<sequence length="269" mass="28347">MKPVDFSYLNAMNLEQAENALAGQSCSIVSGNQSLGPMMNLRLARPGVLLDVSRVEELRRAEETDTEVRFGAAVTHAEIEDGTVPDPTGGWMRAAASNIAHRAVRNRGTIGGSLCHADPAADWVTVLPALSAQISIAGPDGVRKVDAIDFVVGPYATVLAPGEIVVSVAVPKPSAAARWGYWKFVRQVGEFSKASAAILDDPDTGRSRVIVGALGRQPLLIDKPDDVIAGRIDGKAALSHALPDMPACAVRMHAVAIDRAIEQMAGSPE</sequence>
<dbReference type="InterPro" id="IPR036318">
    <property type="entry name" value="FAD-bd_PCMH-like_sf"/>
</dbReference>
<comment type="caution">
    <text evidence="5">The sequence shown here is derived from an EMBL/GenBank/DDBJ whole genome shotgun (WGS) entry which is preliminary data.</text>
</comment>
<keyword evidence="6" id="KW-1185">Reference proteome</keyword>
<keyword evidence="1" id="KW-0285">Flavoprotein</keyword>
<organism evidence="5 6">
    <name type="scientific">Hwanghaeella grinnelliae</name>
    <dbReference type="NCBI Taxonomy" id="2500179"/>
    <lineage>
        <taxon>Bacteria</taxon>
        <taxon>Pseudomonadati</taxon>
        <taxon>Pseudomonadota</taxon>
        <taxon>Alphaproteobacteria</taxon>
        <taxon>Rhodospirillales</taxon>
        <taxon>Rhodospirillaceae</taxon>
        <taxon>Hwanghaeella</taxon>
    </lineage>
</organism>
<keyword evidence="3" id="KW-0560">Oxidoreductase</keyword>
<dbReference type="Gene3D" id="3.30.465.10">
    <property type="match status" value="1"/>
</dbReference>
<evidence type="ECO:0000256" key="3">
    <source>
        <dbReference type="ARBA" id="ARBA00023002"/>
    </source>
</evidence>
<proteinExistence type="predicted"/>
<dbReference type="PROSITE" id="PS51387">
    <property type="entry name" value="FAD_PCMH"/>
    <property type="match status" value="1"/>
</dbReference>
<protein>
    <submittedName>
        <fullName evidence="5">Carbon monoxide dehydrogenase</fullName>
    </submittedName>
</protein>
<dbReference type="PANTHER" id="PTHR42659:SF2">
    <property type="entry name" value="XANTHINE DEHYDROGENASE SUBUNIT C-RELATED"/>
    <property type="match status" value="1"/>
</dbReference>
<dbReference type="InterPro" id="IPR002346">
    <property type="entry name" value="Mopterin_DH_FAD-bd"/>
</dbReference>
<dbReference type="SUPFAM" id="SSF56176">
    <property type="entry name" value="FAD-binding/transporter-associated domain-like"/>
    <property type="match status" value="1"/>
</dbReference>
<keyword evidence="2" id="KW-0274">FAD</keyword>
<dbReference type="Gene3D" id="3.30.43.10">
    <property type="entry name" value="Uridine Diphospho-n-acetylenolpyruvylglucosamine Reductase, domain 2"/>
    <property type="match status" value="1"/>
</dbReference>
<accession>A0A3S2VP01</accession>
<gene>
    <name evidence="5" type="ORF">EOI86_20030</name>
</gene>
<feature type="domain" description="FAD-binding PCMH-type" evidence="4">
    <location>
        <begin position="1"/>
        <end position="175"/>
    </location>
</feature>
<dbReference type="OrthoDB" id="9793944at2"/>
<dbReference type="PANTHER" id="PTHR42659">
    <property type="entry name" value="XANTHINE DEHYDROGENASE SUBUNIT C-RELATED"/>
    <property type="match status" value="1"/>
</dbReference>
<reference evidence="6" key="1">
    <citation type="submission" date="2019-01" db="EMBL/GenBank/DDBJ databases">
        <title>Gri0909 isolated from a small marine red alga.</title>
        <authorList>
            <person name="Kim J."/>
            <person name="Jeong S.E."/>
            <person name="Jeon C.O."/>
        </authorList>
    </citation>
    <scope>NUCLEOTIDE SEQUENCE [LARGE SCALE GENOMIC DNA]</scope>
    <source>
        <strain evidence="6">Gri0909</strain>
    </source>
</reference>
<evidence type="ECO:0000259" key="4">
    <source>
        <dbReference type="PROSITE" id="PS51387"/>
    </source>
</evidence>
<dbReference type="InterPro" id="IPR016167">
    <property type="entry name" value="FAD-bd_PCMH_sub1"/>
</dbReference>
<dbReference type="InterPro" id="IPR016166">
    <property type="entry name" value="FAD-bd_PCMH"/>
</dbReference>
<evidence type="ECO:0000256" key="1">
    <source>
        <dbReference type="ARBA" id="ARBA00022630"/>
    </source>
</evidence>
<dbReference type="AlphaFoldDB" id="A0A3S2VP01"/>